<dbReference type="InterPro" id="IPR010131">
    <property type="entry name" value="MdtP/NodT-like"/>
</dbReference>
<sequence>MSCARPPDALPRHARWRGVSLALVFAGLGGCAVGPDYQRPATEVPAAFSEAVMDPAQWKVAEPRTVEAGLDWWKLFGDRRLDQLVDQANASNQTLQQAQAQYRQARSLVQQARSAFFPTVSANVGTGRQRTTTLGVSSIGPYYTAALDASWEPDLWGLVRRQAEAASDSAQASAAQLAATRLLIQAEVAQDYIQLRITDVQIELYARTIAGYQESLKLSQSQFRAGIVTQADVSLATVTLTAAQAQATDLVLQRKQLEHALAVLVGRPPSGFSIPSEPFTMTALVIPPGLPSTLLERRPDIASAERQAAAANANIGVARAAYFPQLLLNAALGSNSASLANWFTPPARVWSLGAALAQTLFDGGLRSARSDQALAAYDAAVANYKQTVLAALQDVEDNLASLAVLDREVVQQEQAVKAAQDAERVTLAQYRGGTATYLSVITAQTLALSNQRTAIQLRGRQLAASVGLIKAVGGGWHADALSAAPAASAASTASAKETLAGTATPPSAHP</sequence>
<keyword evidence="2" id="KW-0812">Transmembrane</keyword>
<comment type="similarity">
    <text evidence="1 2">Belongs to the outer membrane factor (OMF) (TC 1.B.17) family.</text>
</comment>
<evidence type="ECO:0000256" key="3">
    <source>
        <dbReference type="SAM" id="Coils"/>
    </source>
</evidence>
<dbReference type="Gene3D" id="1.20.1600.10">
    <property type="entry name" value="Outer membrane efflux proteins (OEP)"/>
    <property type="match status" value="1"/>
</dbReference>
<comment type="subcellular location">
    <subcellularLocation>
        <location evidence="2">Cell membrane</location>
        <topology evidence="2">Lipid-anchor</topology>
    </subcellularLocation>
</comment>
<dbReference type="PANTHER" id="PTHR30203">
    <property type="entry name" value="OUTER MEMBRANE CATION EFFLUX PROTEIN"/>
    <property type="match status" value="1"/>
</dbReference>
<keyword evidence="2" id="KW-1134">Transmembrane beta strand</keyword>
<keyword evidence="2" id="KW-0472">Membrane</keyword>
<keyword evidence="3" id="KW-0175">Coiled coil</keyword>
<dbReference type="Pfam" id="PF02321">
    <property type="entry name" value="OEP"/>
    <property type="match status" value="2"/>
</dbReference>
<name>A0A1D9HZY3_9BURK</name>
<keyword evidence="2" id="KW-0564">Palmitate</keyword>
<evidence type="ECO:0000256" key="1">
    <source>
        <dbReference type="ARBA" id="ARBA00007613"/>
    </source>
</evidence>
<keyword evidence="2" id="KW-0449">Lipoprotein</keyword>
<feature type="coiled-coil region" evidence="3">
    <location>
        <begin position="81"/>
        <end position="115"/>
    </location>
</feature>
<dbReference type="NCBIfam" id="TIGR01845">
    <property type="entry name" value="outer_NodT"/>
    <property type="match status" value="1"/>
</dbReference>
<dbReference type="InterPro" id="IPR003423">
    <property type="entry name" value="OMP_efflux"/>
</dbReference>
<reference evidence="4 5" key="1">
    <citation type="submission" date="2016-10" db="EMBL/GenBank/DDBJ databases">
        <title>Complete genome sequences of three Cupriavidus strains isolated from various Malaysian environments.</title>
        <authorList>
            <person name="Abdullah A.A.-A."/>
            <person name="Shafie N.A.H."/>
            <person name="Lau N.S."/>
        </authorList>
    </citation>
    <scope>NUCLEOTIDE SEQUENCE [LARGE SCALE GENOMIC DNA]</scope>
    <source>
        <strain evidence="4 5">USMAA1020</strain>
    </source>
</reference>
<dbReference type="EMBL" id="CP017754">
    <property type="protein sequence ID" value="AOZ05389.1"/>
    <property type="molecule type" value="Genomic_DNA"/>
</dbReference>
<dbReference type="PANTHER" id="PTHR30203:SF33">
    <property type="entry name" value="BLR4455 PROTEIN"/>
    <property type="match status" value="1"/>
</dbReference>
<dbReference type="Gene3D" id="2.20.200.10">
    <property type="entry name" value="Outer membrane efflux proteins (OEP)"/>
    <property type="match status" value="1"/>
</dbReference>
<gene>
    <name evidence="4" type="ORF">BKK80_05895</name>
</gene>
<dbReference type="SUPFAM" id="SSF56954">
    <property type="entry name" value="Outer membrane efflux proteins (OEP)"/>
    <property type="match status" value="1"/>
</dbReference>
<evidence type="ECO:0000313" key="5">
    <source>
        <dbReference type="Proteomes" id="UP000177515"/>
    </source>
</evidence>
<accession>A0A1D9HZY3</accession>
<dbReference type="Proteomes" id="UP000177515">
    <property type="component" value="Chromosome 1"/>
</dbReference>
<dbReference type="PROSITE" id="PS51257">
    <property type="entry name" value="PROKAR_LIPOPROTEIN"/>
    <property type="match status" value="1"/>
</dbReference>
<protein>
    <submittedName>
        <fullName evidence="4">RND transporter</fullName>
    </submittedName>
</protein>
<organism evidence="4 5">
    <name type="scientific">Cupriavidus malaysiensis</name>
    <dbReference type="NCBI Taxonomy" id="367825"/>
    <lineage>
        <taxon>Bacteria</taxon>
        <taxon>Pseudomonadati</taxon>
        <taxon>Pseudomonadota</taxon>
        <taxon>Betaproteobacteria</taxon>
        <taxon>Burkholderiales</taxon>
        <taxon>Burkholderiaceae</taxon>
        <taxon>Cupriavidus</taxon>
    </lineage>
</organism>
<evidence type="ECO:0000256" key="2">
    <source>
        <dbReference type="RuleBase" id="RU362097"/>
    </source>
</evidence>
<proteinExistence type="inferred from homology"/>
<evidence type="ECO:0000313" key="4">
    <source>
        <dbReference type="EMBL" id="AOZ05389.1"/>
    </source>
</evidence>
<keyword evidence="5" id="KW-1185">Reference proteome</keyword>